<organism evidence="1 2">
    <name type="scientific">Pluteus cervinus</name>
    <dbReference type="NCBI Taxonomy" id="181527"/>
    <lineage>
        <taxon>Eukaryota</taxon>
        <taxon>Fungi</taxon>
        <taxon>Dikarya</taxon>
        <taxon>Basidiomycota</taxon>
        <taxon>Agaricomycotina</taxon>
        <taxon>Agaricomycetes</taxon>
        <taxon>Agaricomycetidae</taxon>
        <taxon>Agaricales</taxon>
        <taxon>Pluteineae</taxon>
        <taxon>Pluteaceae</taxon>
        <taxon>Pluteus</taxon>
    </lineage>
</organism>
<gene>
    <name evidence="1" type="ORF">BDN72DRAFT_903764</name>
</gene>
<evidence type="ECO:0000313" key="2">
    <source>
        <dbReference type="Proteomes" id="UP000308600"/>
    </source>
</evidence>
<proteinExistence type="predicted"/>
<reference evidence="1 2" key="1">
    <citation type="journal article" date="2019" name="Nat. Ecol. Evol.">
        <title>Megaphylogeny resolves global patterns of mushroom evolution.</title>
        <authorList>
            <person name="Varga T."/>
            <person name="Krizsan K."/>
            <person name="Foldi C."/>
            <person name="Dima B."/>
            <person name="Sanchez-Garcia M."/>
            <person name="Sanchez-Ramirez S."/>
            <person name="Szollosi G.J."/>
            <person name="Szarkandi J.G."/>
            <person name="Papp V."/>
            <person name="Albert L."/>
            <person name="Andreopoulos W."/>
            <person name="Angelini C."/>
            <person name="Antonin V."/>
            <person name="Barry K.W."/>
            <person name="Bougher N.L."/>
            <person name="Buchanan P."/>
            <person name="Buyck B."/>
            <person name="Bense V."/>
            <person name="Catcheside P."/>
            <person name="Chovatia M."/>
            <person name="Cooper J."/>
            <person name="Damon W."/>
            <person name="Desjardin D."/>
            <person name="Finy P."/>
            <person name="Geml J."/>
            <person name="Haridas S."/>
            <person name="Hughes K."/>
            <person name="Justo A."/>
            <person name="Karasinski D."/>
            <person name="Kautmanova I."/>
            <person name="Kiss B."/>
            <person name="Kocsube S."/>
            <person name="Kotiranta H."/>
            <person name="LaButti K.M."/>
            <person name="Lechner B.E."/>
            <person name="Liimatainen K."/>
            <person name="Lipzen A."/>
            <person name="Lukacs Z."/>
            <person name="Mihaltcheva S."/>
            <person name="Morgado L.N."/>
            <person name="Niskanen T."/>
            <person name="Noordeloos M.E."/>
            <person name="Ohm R.A."/>
            <person name="Ortiz-Santana B."/>
            <person name="Ovrebo C."/>
            <person name="Racz N."/>
            <person name="Riley R."/>
            <person name="Savchenko A."/>
            <person name="Shiryaev A."/>
            <person name="Soop K."/>
            <person name="Spirin V."/>
            <person name="Szebenyi C."/>
            <person name="Tomsovsky M."/>
            <person name="Tulloss R.E."/>
            <person name="Uehling J."/>
            <person name="Grigoriev I.V."/>
            <person name="Vagvolgyi C."/>
            <person name="Papp T."/>
            <person name="Martin F.M."/>
            <person name="Miettinen O."/>
            <person name="Hibbett D.S."/>
            <person name="Nagy L.G."/>
        </authorList>
    </citation>
    <scope>NUCLEOTIDE SEQUENCE [LARGE SCALE GENOMIC DNA]</scope>
    <source>
        <strain evidence="1 2">NL-1719</strain>
    </source>
</reference>
<dbReference type="Proteomes" id="UP000308600">
    <property type="component" value="Unassembled WGS sequence"/>
</dbReference>
<keyword evidence="2" id="KW-1185">Reference proteome</keyword>
<accession>A0ACD3A915</accession>
<name>A0ACD3A915_9AGAR</name>
<protein>
    <submittedName>
        <fullName evidence="1">Uncharacterized protein</fullName>
    </submittedName>
</protein>
<sequence length="325" mass="37283">MDSFYDVRAARAQLLKYTTQETVPTNPYLWSMGKDNADWITLYTIEEYPEPHCWRLIKNVGDEKQEAVFSLHGVIVDKDLPPITVAPTNTKACAFLRQQITLSGLNISEFEYAVDKARDIYHKFRRFFPEKQLLTWPELKCVISEGRTLTLGNRYFTRRSEAPTLQPIPFELCVDPNRILAGCVNAHLFHSADNTVNYYQRYKEDGVLAHNIIPPQNFRIGDIVDTQFCFVVYRMRTGEYTLRLMLYSITLVDGKLSDEYDLKKMKAETQITVQQKPLKRKTGYEVTSKSDGRKAQVLRQSGPEDTEGGVPTKGIDDMAIEDTTG</sequence>
<dbReference type="EMBL" id="ML208626">
    <property type="protein sequence ID" value="TFK61819.1"/>
    <property type="molecule type" value="Genomic_DNA"/>
</dbReference>
<evidence type="ECO:0000313" key="1">
    <source>
        <dbReference type="EMBL" id="TFK61819.1"/>
    </source>
</evidence>